<reference evidence="1 2" key="1">
    <citation type="submission" date="2019-07" db="EMBL/GenBank/DDBJ databases">
        <authorList>
            <person name="Jastrzebski P J."/>
            <person name="Paukszto L."/>
            <person name="Jastrzebski P J."/>
        </authorList>
    </citation>
    <scope>NUCLEOTIDE SEQUENCE [LARGE SCALE GENOMIC DNA]</scope>
    <source>
        <strain evidence="1 2">WMS-il1</strain>
    </source>
</reference>
<accession>A0A564Y094</accession>
<dbReference type="EMBL" id="CABIJS010000039">
    <property type="protein sequence ID" value="VUZ40692.1"/>
    <property type="molecule type" value="Genomic_DNA"/>
</dbReference>
<protein>
    <submittedName>
        <fullName evidence="1">Uncharacterized protein</fullName>
    </submittedName>
</protein>
<dbReference type="AlphaFoldDB" id="A0A564Y094"/>
<organism evidence="1 2">
    <name type="scientific">Hymenolepis diminuta</name>
    <name type="common">Rat tapeworm</name>
    <dbReference type="NCBI Taxonomy" id="6216"/>
    <lineage>
        <taxon>Eukaryota</taxon>
        <taxon>Metazoa</taxon>
        <taxon>Spiralia</taxon>
        <taxon>Lophotrochozoa</taxon>
        <taxon>Platyhelminthes</taxon>
        <taxon>Cestoda</taxon>
        <taxon>Eucestoda</taxon>
        <taxon>Cyclophyllidea</taxon>
        <taxon>Hymenolepididae</taxon>
        <taxon>Hymenolepis</taxon>
    </lineage>
</organism>
<gene>
    <name evidence="1" type="ORF">WMSIL1_LOCUS1672</name>
</gene>
<evidence type="ECO:0000313" key="2">
    <source>
        <dbReference type="Proteomes" id="UP000321570"/>
    </source>
</evidence>
<keyword evidence="2" id="KW-1185">Reference proteome</keyword>
<proteinExistence type="predicted"/>
<sequence length="66" mass="7581">MKYVLNELCPISLKPNNVDFPLEINCKRITTVFFIHWSEGKPWPLLASSTSSFIWQPRQQLCGAEG</sequence>
<evidence type="ECO:0000313" key="1">
    <source>
        <dbReference type="EMBL" id="VUZ40692.1"/>
    </source>
</evidence>
<name>A0A564Y094_HYMDI</name>
<dbReference type="Proteomes" id="UP000321570">
    <property type="component" value="Unassembled WGS sequence"/>
</dbReference>